<organism evidence="2 3">
    <name type="scientific">Phyllosticta paracitricarpa</name>
    <dbReference type="NCBI Taxonomy" id="2016321"/>
    <lineage>
        <taxon>Eukaryota</taxon>
        <taxon>Fungi</taxon>
        <taxon>Dikarya</taxon>
        <taxon>Ascomycota</taxon>
        <taxon>Pezizomycotina</taxon>
        <taxon>Dothideomycetes</taxon>
        <taxon>Dothideomycetes incertae sedis</taxon>
        <taxon>Botryosphaeriales</taxon>
        <taxon>Phyllostictaceae</taxon>
        <taxon>Phyllosticta</taxon>
    </lineage>
</organism>
<evidence type="ECO:0000313" key="3">
    <source>
        <dbReference type="Proteomes" id="UP001367316"/>
    </source>
</evidence>
<accession>A0ABR1MWS6</accession>
<evidence type="ECO:0008006" key="4">
    <source>
        <dbReference type="Google" id="ProtNLM"/>
    </source>
</evidence>
<protein>
    <recommendedName>
        <fullName evidence="4">Secreted protein</fullName>
    </recommendedName>
</protein>
<dbReference type="Proteomes" id="UP001367316">
    <property type="component" value="Unassembled WGS sequence"/>
</dbReference>
<dbReference type="EMBL" id="JBBPBF010000045">
    <property type="protein sequence ID" value="KAK7606595.1"/>
    <property type="molecule type" value="Genomic_DNA"/>
</dbReference>
<comment type="caution">
    <text evidence="2">The sequence shown here is derived from an EMBL/GenBank/DDBJ whole genome shotgun (WGS) entry which is preliminary data.</text>
</comment>
<sequence length="240" mass="26789">MGFLFVGPLRCVGLLLSMSRPPHFHVSTKTTQCHASMLWIQIPDAHSYFPHTPPIHKPVQSRTRKGQYHETTTTTMVVDLSSRILCQSWLRDQSRQCSKLARPGEKNCASHTFVQFSPPSVSATPSLLSQPSWPAGSCSQRGVRRSRSRARRLNMKNPKNPKKKRPASLMKNMTKTTPPRTRKPFSVPPRLLLARPSAPRPTCRPRSTAARLAPGTSPVPRARLSLSCPRPTTKRPLAPP</sequence>
<evidence type="ECO:0000256" key="1">
    <source>
        <dbReference type="SAM" id="MobiDB-lite"/>
    </source>
</evidence>
<name>A0ABR1MWS6_9PEZI</name>
<proteinExistence type="predicted"/>
<feature type="region of interest" description="Disordered" evidence="1">
    <location>
        <begin position="120"/>
        <end position="240"/>
    </location>
</feature>
<keyword evidence="3" id="KW-1185">Reference proteome</keyword>
<gene>
    <name evidence="2" type="ORF">JOL62DRAFT_329525</name>
</gene>
<feature type="compositionally biased region" description="Low complexity" evidence="1">
    <location>
        <begin position="188"/>
        <end position="201"/>
    </location>
</feature>
<feature type="compositionally biased region" description="Polar residues" evidence="1">
    <location>
        <begin position="120"/>
        <end position="132"/>
    </location>
</feature>
<feature type="compositionally biased region" description="Basic residues" evidence="1">
    <location>
        <begin position="142"/>
        <end position="166"/>
    </location>
</feature>
<evidence type="ECO:0000313" key="2">
    <source>
        <dbReference type="EMBL" id="KAK7606595.1"/>
    </source>
</evidence>
<reference evidence="2 3" key="1">
    <citation type="submission" date="2024-04" db="EMBL/GenBank/DDBJ databases">
        <title>Phyllosticta paracitricarpa is synonymous to the EU quarantine fungus P. citricarpa based on phylogenomic analyses.</title>
        <authorList>
            <consortium name="Lawrence Berkeley National Laboratory"/>
            <person name="Van ingen-buijs V.A."/>
            <person name="Van westerhoven A.C."/>
            <person name="Haridas S."/>
            <person name="Skiadas P."/>
            <person name="Martin F."/>
            <person name="Groenewald J.Z."/>
            <person name="Crous P.W."/>
            <person name="Seidl M.F."/>
        </authorList>
    </citation>
    <scope>NUCLEOTIDE SEQUENCE [LARGE SCALE GENOMIC DNA]</scope>
    <source>
        <strain evidence="2 3">CBS 141358</strain>
    </source>
</reference>